<feature type="region of interest" description="Disordered" evidence="1">
    <location>
        <begin position="175"/>
        <end position="288"/>
    </location>
</feature>
<dbReference type="CDD" id="cd14688">
    <property type="entry name" value="bZIP_YAP"/>
    <property type="match status" value="1"/>
</dbReference>
<evidence type="ECO:0000313" key="3">
    <source>
        <dbReference type="Proteomes" id="UP000799436"/>
    </source>
</evidence>
<accession>A0A6G1L4D9</accession>
<organism evidence="2 3">
    <name type="scientific">Teratosphaeria nubilosa</name>
    <dbReference type="NCBI Taxonomy" id="161662"/>
    <lineage>
        <taxon>Eukaryota</taxon>
        <taxon>Fungi</taxon>
        <taxon>Dikarya</taxon>
        <taxon>Ascomycota</taxon>
        <taxon>Pezizomycotina</taxon>
        <taxon>Dothideomycetes</taxon>
        <taxon>Dothideomycetidae</taxon>
        <taxon>Mycosphaerellales</taxon>
        <taxon>Teratosphaeriaceae</taxon>
        <taxon>Teratosphaeria</taxon>
    </lineage>
</organism>
<dbReference type="Proteomes" id="UP000799436">
    <property type="component" value="Unassembled WGS sequence"/>
</dbReference>
<evidence type="ECO:0008006" key="4">
    <source>
        <dbReference type="Google" id="ProtNLM"/>
    </source>
</evidence>
<feature type="region of interest" description="Disordered" evidence="1">
    <location>
        <begin position="124"/>
        <end position="155"/>
    </location>
</feature>
<proteinExistence type="predicted"/>
<dbReference type="SUPFAM" id="SSF57959">
    <property type="entry name" value="Leucine zipper domain"/>
    <property type="match status" value="1"/>
</dbReference>
<feature type="compositionally biased region" description="Polar residues" evidence="1">
    <location>
        <begin position="27"/>
        <end position="37"/>
    </location>
</feature>
<keyword evidence="3" id="KW-1185">Reference proteome</keyword>
<feature type="compositionally biased region" description="Polar residues" evidence="1">
    <location>
        <begin position="146"/>
        <end position="155"/>
    </location>
</feature>
<feature type="compositionally biased region" description="Polar residues" evidence="1">
    <location>
        <begin position="229"/>
        <end position="264"/>
    </location>
</feature>
<feature type="compositionally biased region" description="Polar residues" evidence="1">
    <location>
        <begin position="180"/>
        <end position="197"/>
    </location>
</feature>
<sequence length="342" mass="38001">MAETNIRTSFRSFWKKSRRQDALPNEKNPSTTSNGDNSGLKVSESSRSETTSRRSLDALSNEALTASQKRRKQVYQAQKRHRNRQSDYVKNLESELARLQKRDAKVSSQKAALAHENRELRKLLSRSEDGPSDNSATLSGHAHGSNDYSALPSGTVNIRYDPDIGYQRVFVDMDDEMPDSTHTSSETSRIANPSSPVQPKAPVKGDLGSPGLHTRPRAFMPKSHPSHRASLQTQNCQSRAKSSSSTATPEQQQVQSFSSASPAHSQPTSPNNTTSPQNTSPTKAEHKWHLPHSEIDRLIELSSHLDLDDDPDHARAGLRQDLRADHLRPVLDALRKPLAREV</sequence>
<feature type="compositionally biased region" description="Basic residues" evidence="1">
    <location>
        <begin position="68"/>
        <end position="83"/>
    </location>
</feature>
<dbReference type="EMBL" id="ML995854">
    <property type="protein sequence ID" value="KAF2767560.1"/>
    <property type="molecule type" value="Genomic_DNA"/>
</dbReference>
<dbReference type="Gene3D" id="1.20.5.170">
    <property type="match status" value="1"/>
</dbReference>
<name>A0A6G1L4D9_9PEZI</name>
<feature type="compositionally biased region" description="Polar residues" evidence="1">
    <location>
        <begin position="1"/>
        <end position="11"/>
    </location>
</feature>
<dbReference type="InterPro" id="IPR046347">
    <property type="entry name" value="bZIP_sf"/>
</dbReference>
<evidence type="ECO:0000256" key="1">
    <source>
        <dbReference type="SAM" id="MobiDB-lite"/>
    </source>
</evidence>
<dbReference type="AlphaFoldDB" id="A0A6G1L4D9"/>
<feature type="region of interest" description="Disordered" evidence="1">
    <location>
        <begin position="1"/>
        <end position="89"/>
    </location>
</feature>
<feature type="compositionally biased region" description="Low complexity" evidence="1">
    <location>
        <begin position="265"/>
        <end position="282"/>
    </location>
</feature>
<dbReference type="GO" id="GO:0003700">
    <property type="term" value="F:DNA-binding transcription factor activity"/>
    <property type="evidence" value="ECO:0007669"/>
    <property type="project" value="InterPro"/>
</dbReference>
<protein>
    <recommendedName>
        <fullName evidence="4">BZIP domain-containing protein</fullName>
    </recommendedName>
</protein>
<reference evidence="2" key="1">
    <citation type="journal article" date="2020" name="Stud. Mycol.">
        <title>101 Dothideomycetes genomes: a test case for predicting lifestyles and emergence of pathogens.</title>
        <authorList>
            <person name="Haridas S."/>
            <person name="Albert R."/>
            <person name="Binder M."/>
            <person name="Bloem J."/>
            <person name="Labutti K."/>
            <person name="Salamov A."/>
            <person name="Andreopoulos B."/>
            <person name="Baker S."/>
            <person name="Barry K."/>
            <person name="Bills G."/>
            <person name="Bluhm B."/>
            <person name="Cannon C."/>
            <person name="Castanera R."/>
            <person name="Culley D."/>
            <person name="Daum C."/>
            <person name="Ezra D."/>
            <person name="Gonzalez J."/>
            <person name="Henrissat B."/>
            <person name="Kuo A."/>
            <person name="Liang C."/>
            <person name="Lipzen A."/>
            <person name="Lutzoni F."/>
            <person name="Magnuson J."/>
            <person name="Mondo S."/>
            <person name="Nolan M."/>
            <person name="Ohm R."/>
            <person name="Pangilinan J."/>
            <person name="Park H.-J."/>
            <person name="Ramirez L."/>
            <person name="Alfaro M."/>
            <person name="Sun H."/>
            <person name="Tritt A."/>
            <person name="Yoshinaga Y."/>
            <person name="Zwiers L.-H."/>
            <person name="Turgeon B."/>
            <person name="Goodwin S."/>
            <person name="Spatafora J."/>
            <person name="Crous P."/>
            <person name="Grigoriev I."/>
        </authorList>
    </citation>
    <scope>NUCLEOTIDE SEQUENCE</scope>
    <source>
        <strain evidence="2">CBS 116005</strain>
    </source>
</reference>
<evidence type="ECO:0000313" key="2">
    <source>
        <dbReference type="EMBL" id="KAF2767560.1"/>
    </source>
</evidence>
<dbReference type="OrthoDB" id="2590011at2759"/>
<feature type="compositionally biased region" description="Basic and acidic residues" evidence="1">
    <location>
        <begin position="44"/>
        <end position="56"/>
    </location>
</feature>
<gene>
    <name evidence="2" type="ORF">EJ03DRAFT_375998</name>
</gene>